<sequence>MQHPRSRRKDPIPNIIYSLASDADVRYSSYILNALKKYSGKKKRE</sequence>
<reference evidence="1" key="1">
    <citation type="submission" date="2018-02" db="EMBL/GenBank/DDBJ databases">
        <title>Rhizophora mucronata_Transcriptome.</title>
        <authorList>
            <person name="Meera S.P."/>
            <person name="Sreeshan A."/>
            <person name="Augustine A."/>
        </authorList>
    </citation>
    <scope>NUCLEOTIDE SEQUENCE</scope>
    <source>
        <tissue evidence="1">Leaf</tissue>
    </source>
</reference>
<accession>A0A2P2PC69</accession>
<evidence type="ECO:0000313" key="1">
    <source>
        <dbReference type="EMBL" id="MBX52342.1"/>
    </source>
</evidence>
<protein>
    <submittedName>
        <fullName evidence="1">Uncharacterized protein</fullName>
    </submittedName>
</protein>
<dbReference type="EMBL" id="GGEC01071858">
    <property type="protein sequence ID" value="MBX52342.1"/>
    <property type="molecule type" value="Transcribed_RNA"/>
</dbReference>
<name>A0A2P2PC69_RHIMU</name>
<dbReference type="AlphaFoldDB" id="A0A2P2PC69"/>
<proteinExistence type="predicted"/>
<organism evidence="1">
    <name type="scientific">Rhizophora mucronata</name>
    <name type="common">Asiatic mangrove</name>
    <dbReference type="NCBI Taxonomy" id="61149"/>
    <lineage>
        <taxon>Eukaryota</taxon>
        <taxon>Viridiplantae</taxon>
        <taxon>Streptophyta</taxon>
        <taxon>Embryophyta</taxon>
        <taxon>Tracheophyta</taxon>
        <taxon>Spermatophyta</taxon>
        <taxon>Magnoliopsida</taxon>
        <taxon>eudicotyledons</taxon>
        <taxon>Gunneridae</taxon>
        <taxon>Pentapetalae</taxon>
        <taxon>rosids</taxon>
        <taxon>fabids</taxon>
        <taxon>Malpighiales</taxon>
        <taxon>Rhizophoraceae</taxon>
        <taxon>Rhizophora</taxon>
    </lineage>
</organism>